<sequence>MQAKADNRNQFVDIMRGIAMLLVVLGHSMTGCTVDSQRSFLFNIIWSLQMPLFILISGYVTKYSRPISDGKGLWKYVKRRTVAYMLPWAVWSFVVRGIIFGENGFLNVKHLLWNMDSGYWFLATIWTISMIFGIASFIAERLGKESVLKKQIVLLGCYLAGMVLLVGVGAILGLSFFAIKLTLYYMPFYYAGFLYGQFDDRMKESEIGKKIIDSVVAICFVVWLFVILRFSLYEMSDGGFAIILRAATSLAGCIAVCGLCRGIFSSKMGTSCMGRRALVGSVSHALSASQLDQVGQSADSVQSSRAKHGSGQLLDYGGTYCDGNSDDKPKCRDEIYINRKEKVSEFFLWAGKQSLEIYMMHGLLLNIFKSSVAIQFSSIEGYLLTAGNFALTIGLCAVVIRLLNQNFVLKKVLNIR</sequence>
<dbReference type="PROSITE" id="PS51257">
    <property type="entry name" value="PROKAR_LIPOPROTEIN"/>
    <property type="match status" value="1"/>
</dbReference>
<dbReference type="RefSeq" id="WP_155201807.1">
    <property type="nucleotide sequence ID" value="NZ_WMZL01000040.1"/>
</dbReference>
<dbReference type="InterPro" id="IPR002656">
    <property type="entry name" value="Acyl_transf_3_dom"/>
</dbReference>
<name>A0A6I3QJ06_9FIRM</name>
<dbReference type="InterPro" id="IPR052734">
    <property type="entry name" value="Nod_factor_acetyltransferase"/>
</dbReference>
<organism evidence="2 3">
    <name type="scientific">Ruthenibacterium lactatiformans</name>
    <dbReference type="NCBI Taxonomy" id="1550024"/>
    <lineage>
        <taxon>Bacteria</taxon>
        <taxon>Bacillati</taxon>
        <taxon>Bacillota</taxon>
        <taxon>Clostridia</taxon>
        <taxon>Eubacteriales</taxon>
        <taxon>Oscillospiraceae</taxon>
        <taxon>Ruthenibacterium</taxon>
    </lineage>
</organism>
<feature type="domain" description="Acyltransferase 3" evidence="1">
    <location>
        <begin position="10"/>
        <end position="265"/>
    </location>
</feature>
<gene>
    <name evidence="2" type="ORF">GMD52_16295</name>
</gene>
<evidence type="ECO:0000313" key="3">
    <source>
        <dbReference type="Proteomes" id="UP000449193"/>
    </source>
</evidence>
<dbReference type="EMBL" id="WMZR01000033">
    <property type="protein sequence ID" value="MTS53077.1"/>
    <property type="molecule type" value="Genomic_DNA"/>
</dbReference>
<keyword evidence="2" id="KW-0012">Acyltransferase</keyword>
<dbReference type="GO" id="GO:0016747">
    <property type="term" value="F:acyltransferase activity, transferring groups other than amino-acyl groups"/>
    <property type="evidence" value="ECO:0007669"/>
    <property type="project" value="InterPro"/>
</dbReference>
<reference evidence="2 3" key="1">
    <citation type="journal article" date="2019" name="Nat. Med.">
        <title>A library of human gut bacterial isolates paired with longitudinal multiomics data enables mechanistic microbiome research.</title>
        <authorList>
            <person name="Poyet M."/>
            <person name="Groussin M."/>
            <person name="Gibbons S.M."/>
            <person name="Avila-Pacheco J."/>
            <person name="Jiang X."/>
            <person name="Kearney S.M."/>
            <person name="Perrotta A.R."/>
            <person name="Berdy B."/>
            <person name="Zhao S."/>
            <person name="Lieberman T.D."/>
            <person name="Swanson P.K."/>
            <person name="Smith M."/>
            <person name="Roesemann S."/>
            <person name="Alexander J.E."/>
            <person name="Rich S.A."/>
            <person name="Livny J."/>
            <person name="Vlamakis H."/>
            <person name="Clish C."/>
            <person name="Bullock K."/>
            <person name="Deik A."/>
            <person name="Scott J."/>
            <person name="Pierce K.A."/>
            <person name="Xavier R.J."/>
            <person name="Alm E.J."/>
        </authorList>
    </citation>
    <scope>NUCLEOTIDE SEQUENCE [LARGE SCALE GENOMIC DNA]</scope>
    <source>
        <strain evidence="2 3">BIOML-A7</strain>
    </source>
</reference>
<protein>
    <submittedName>
        <fullName evidence="2">Acyltransferase family protein</fullName>
    </submittedName>
</protein>
<dbReference type="PANTHER" id="PTHR37312:SF1">
    <property type="entry name" value="MEMBRANE-BOUND ACYLTRANSFERASE YKRP-RELATED"/>
    <property type="match status" value="1"/>
</dbReference>
<dbReference type="AlphaFoldDB" id="A0A6I3QJ06"/>
<proteinExistence type="predicted"/>
<dbReference type="Proteomes" id="UP000449193">
    <property type="component" value="Unassembled WGS sequence"/>
</dbReference>
<evidence type="ECO:0000313" key="2">
    <source>
        <dbReference type="EMBL" id="MTS53077.1"/>
    </source>
</evidence>
<keyword evidence="2" id="KW-0808">Transferase</keyword>
<comment type="caution">
    <text evidence="2">The sequence shown here is derived from an EMBL/GenBank/DDBJ whole genome shotgun (WGS) entry which is preliminary data.</text>
</comment>
<accession>A0A6I3QJ06</accession>
<dbReference type="Pfam" id="PF01757">
    <property type="entry name" value="Acyl_transf_3"/>
    <property type="match status" value="1"/>
</dbReference>
<dbReference type="PANTHER" id="PTHR37312">
    <property type="entry name" value="MEMBRANE-BOUND ACYLTRANSFERASE YKRP-RELATED"/>
    <property type="match status" value="1"/>
</dbReference>
<evidence type="ECO:0000259" key="1">
    <source>
        <dbReference type="Pfam" id="PF01757"/>
    </source>
</evidence>